<dbReference type="RefSeq" id="WP_117300004.1">
    <property type="nucleotide sequence ID" value="NZ_QVQT02000004.1"/>
</dbReference>
<dbReference type="EMBL" id="QVQT01000004">
    <property type="protein sequence ID" value="RFU16045.1"/>
    <property type="molecule type" value="Genomic_DNA"/>
</dbReference>
<name>A0A372IME7_9BACT</name>
<dbReference type="OrthoDB" id="7834651at2"/>
<accession>A0A372IME7</accession>
<organism evidence="1 2">
    <name type="scientific">Paracidobacterium acidisoli</name>
    <dbReference type="NCBI Taxonomy" id="2303751"/>
    <lineage>
        <taxon>Bacteria</taxon>
        <taxon>Pseudomonadati</taxon>
        <taxon>Acidobacteriota</taxon>
        <taxon>Terriglobia</taxon>
        <taxon>Terriglobales</taxon>
        <taxon>Acidobacteriaceae</taxon>
        <taxon>Paracidobacterium</taxon>
    </lineage>
</organism>
<comment type="caution">
    <text evidence="1">The sequence shown here is derived from an EMBL/GenBank/DDBJ whole genome shotgun (WGS) entry which is preliminary data.</text>
</comment>
<sequence>MHNGDKYSLTQDSQVIEGLRAEIEKAEPSKRARILEKFLLAALSSIPWVGGFLSAAESFRAEAGTNRLNHLQTEWLKEHQKKIGILGQALEEIANRLDGLGDEINERVQSEEYLALVRKAFRIWDESDTEEKRRLLSNVITNAAGTRVCPDDVIRLFLDWIKIYNEVHFAVIREIYQNPGSTRFDIWTELYGEIPREDSSAADLYKFLIRELSTGGVIRQERDINSVGRFVRKRTRHVRKGTTPATLESAFEDTKPYVLTNLGKEFVHYTMNEMVRRISTDTVNDQSKS</sequence>
<reference evidence="1 2" key="1">
    <citation type="submission" date="2018-08" db="EMBL/GenBank/DDBJ databases">
        <title>Acidipila sp. 4G-K13, an acidobacterium isolated from forest soil.</title>
        <authorList>
            <person name="Gao Z.-H."/>
            <person name="Qiu L.-H."/>
        </authorList>
    </citation>
    <scope>NUCLEOTIDE SEQUENCE [LARGE SCALE GENOMIC DNA]</scope>
    <source>
        <strain evidence="1 2">4G-K13</strain>
    </source>
</reference>
<keyword evidence="2" id="KW-1185">Reference proteome</keyword>
<evidence type="ECO:0000313" key="2">
    <source>
        <dbReference type="Proteomes" id="UP000264702"/>
    </source>
</evidence>
<dbReference type="Proteomes" id="UP000264702">
    <property type="component" value="Unassembled WGS sequence"/>
</dbReference>
<protein>
    <submittedName>
        <fullName evidence="1">Uncharacterized protein</fullName>
    </submittedName>
</protein>
<dbReference type="AlphaFoldDB" id="A0A372IME7"/>
<proteinExistence type="predicted"/>
<gene>
    <name evidence="1" type="ORF">D0Y96_11475</name>
</gene>
<evidence type="ECO:0000313" key="1">
    <source>
        <dbReference type="EMBL" id="RFU16045.1"/>
    </source>
</evidence>